<protein>
    <submittedName>
        <fullName evidence="1">Uncharacterized protein</fullName>
    </submittedName>
</protein>
<name>A0A820S1Y3_9BILA</name>
<dbReference type="EMBL" id="CAJOBG010045525">
    <property type="protein sequence ID" value="CAF4444866.1"/>
    <property type="molecule type" value="Genomic_DNA"/>
</dbReference>
<gene>
    <name evidence="1" type="ORF">OVN521_LOCUS37524</name>
</gene>
<organism evidence="1 2">
    <name type="scientific">Rotaria magnacalcarata</name>
    <dbReference type="NCBI Taxonomy" id="392030"/>
    <lineage>
        <taxon>Eukaryota</taxon>
        <taxon>Metazoa</taxon>
        <taxon>Spiralia</taxon>
        <taxon>Gnathifera</taxon>
        <taxon>Rotifera</taxon>
        <taxon>Eurotatoria</taxon>
        <taxon>Bdelloidea</taxon>
        <taxon>Philodinida</taxon>
        <taxon>Philodinidae</taxon>
        <taxon>Rotaria</taxon>
    </lineage>
</organism>
<evidence type="ECO:0000313" key="1">
    <source>
        <dbReference type="EMBL" id="CAF4444866.1"/>
    </source>
</evidence>
<dbReference type="Proteomes" id="UP000663866">
    <property type="component" value="Unassembled WGS sequence"/>
</dbReference>
<accession>A0A820S1Y3</accession>
<reference evidence="1" key="1">
    <citation type="submission" date="2021-02" db="EMBL/GenBank/DDBJ databases">
        <authorList>
            <person name="Nowell W R."/>
        </authorList>
    </citation>
    <scope>NUCLEOTIDE SEQUENCE</scope>
</reference>
<proteinExistence type="predicted"/>
<sequence>MVRFLASYAPLFISHRDNHSGQLYTLIIDGLISSLRSNIPADIGALMRNNVRIIKSLIFALLDWILHVPTSYLQQQQQMGRDTKNQEASTTAIQRTFSILIDVYRATHSLNDEHKVQDNELTLSQS</sequence>
<dbReference type="AlphaFoldDB" id="A0A820S1Y3"/>
<comment type="caution">
    <text evidence="1">The sequence shown here is derived from an EMBL/GenBank/DDBJ whole genome shotgun (WGS) entry which is preliminary data.</text>
</comment>
<evidence type="ECO:0000313" key="2">
    <source>
        <dbReference type="Proteomes" id="UP000663866"/>
    </source>
</evidence>
<keyword evidence="2" id="KW-1185">Reference proteome</keyword>
<feature type="non-terminal residue" evidence="1">
    <location>
        <position position="126"/>
    </location>
</feature>